<dbReference type="EMBL" id="OU015584">
    <property type="protein sequence ID" value="CAG5083234.1"/>
    <property type="molecule type" value="Genomic_DNA"/>
</dbReference>
<dbReference type="KEGG" id="ptan:CRYO30217_02131"/>
<accession>A0A916NBI1</accession>
<name>A0A916NBI1_9FLAO</name>
<dbReference type="AlphaFoldDB" id="A0A916NBI1"/>
<evidence type="ECO:0000313" key="2">
    <source>
        <dbReference type="EMBL" id="CAG5083234.1"/>
    </source>
</evidence>
<keyword evidence="3" id="KW-1185">Reference proteome</keyword>
<feature type="compositionally biased region" description="Basic and acidic residues" evidence="1">
    <location>
        <begin position="120"/>
        <end position="135"/>
    </location>
</feature>
<proteinExistence type="predicted"/>
<dbReference type="Proteomes" id="UP000683507">
    <property type="component" value="Chromosome"/>
</dbReference>
<feature type="region of interest" description="Disordered" evidence="1">
    <location>
        <begin position="184"/>
        <end position="213"/>
    </location>
</feature>
<evidence type="ECO:0008006" key="4">
    <source>
        <dbReference type="Google" id="ProtNLM"/>
    </source>
</evidence>
<feature type="compositionally biased region" description="Polar residues" evidence="1">
    <location>
        <begin position="150"/>
        <end position="160"/>
    </location>
</feature>
<organism evidence="2 3">
    <name type="scientific">Parvicella tangerina</name>
    <dbReference type="NCBI Taxonomy" id="2829795"/>
    <lineage>
        <taxon>Bacteria</taxon>
        <taxon>Pseudomonadati</taxon>
        <taxon>Bacteroidota</taxon>
        <taxon>Flavobacteriia</taxon>
        <taxon>Flavobacteriales</taxon>
        <taxon>Parvicellaceae</taxon>
        <taxon>Parvicella</taxon>
    </lineage>
</organism>
<dbReference type="RefSeq" id="WP_258542350.1">
    <property type="nucleotide sequence ID" value="NZ_OU015584.1"/>
</dbReference>
<evidence type="ECO:0000256" key="1">
    <source>
        <dbReference type="SAM" id="MobiDB-lite"/>
    </source>
</evidence>
<feature type="region of interest" description="Disordered" evidence="1">
    <location>
        <begin position="111"/>
        <end position="165"/>
    </location>
</feature>
<gene>
    <name evidence="2" type="ORF">CRYO30217_02131</name>
</gene>
<reference evidence="2" key="1">
    <citation type="submission" date="2021-04" db="EMBL/GenBank/DDBJ databases">
        <authorList>
            <person name="Rodrigo-Torres L."/>
            <person name="Arahal R. D."/>
            <person name="Lucena T."/>
        </authorList>
    </citation>
    <scope>NUCLEOTIDE SEQUENCE</scope>
    <source>
        <strain evidence="2">AS29M-1</strain>
    </source>
</reference>
<evidence type="ECO:0000313" key="3">
    <source>
        <dbReference type="Proteomes" id="UP000683507"/>
    </source>
</evidence>
<protein>
    <recommendedName>
        <fullName evidence="4">Outer membrane protein beta-barrel domain-containing protein</fullName>
    </recommendedName>
</protein>
<sequence>MNNELFDRMIKENLQDMQVAPSAGLKKVLGWKLFFQNLVVFHKIKVAIGLLLVSTGSTFYFVTMDNGEEAVLSQQPFVSLNLKGEKSEQVVKIVETTDESNLSSIQFDAENSNNELAPKSVDHASDNNTTDKSEIMADTQEMSTKESSERIASTDSGGNTDTDHLNKSKFQEEASAVVAETVENQEELNTSIAEKESENMPVDEAEETELASSNKKENYLTGDFTFVNRLGVDLKGSPVLAQLDPNKDPIPFLNNGKGVFGELSFDLYKGMMGKSELKSDLRSAIHRQYYWDFHGENDVLTMNVLGGANVNYSFGARVFRIKASAGINYFTVNDTKAVYEFEEITDPVWLNFFNTDELAWVDTYGKDTCTQCFYAHNTKELQNELKEEYNQYSYLKVPLQLGAQFNFKYVSLDLLGGVDVNLLTNSHGLYVKQGLDENYERFYYWDNLQLSTLSKESEMLKKSFVMWSLAANLRVRVTKNFDLMAGYQVNNSFGSITDDSYLMKKSLKSSNMTVGLTYYPFRTKLNPNFVE</sequence>